<dbReference type="PANTHER" id="PTHR33326">
    <property type="entry name" value="OS05G0543800 PROTEIN"/>
    <property type="match status" value="1"/>
</dbReference>
<dbReference type="PANTHER" id="PTHR33326:SF45">
    <property type="entry name" value="OS05G0477500 PROTEIN"/>
    <property type="match status" value="1"/>
</dbReference>
<evidence type="ECO:0000259" key="2">
    <source>
        <dbReference type="Pfam" id="PF12274"/>
    </source>
</evidence>
<sequence>MDADEQTSHQSQSTEDIEREAKRARLLRIQTMKRGPRIRKLPELNRNKVDPSVYQYSERLARHARRVAECLPKQLQRLRLQRLGIEIKEDETALSEKTVEVMRPCDSVHFQHSEESQPPCEGYATLNPGTDAHLSELPWQHEQAELPESSDRSNNTPAEYCMSDEFIERLGRQVRLYYSMVKPLPQKEIIANGLQHMNDEAFSAFHHYVAEKDLFEGFDYKFGELLHHCFSFEEHRKVYSHYNFTIEMKKKDEKCWTPNHYFAEAKLILGVKYYFCSPLKVTDDGQCYSCMNQGVNELKHPSGGGYEKGHEGSGSHCGYADSSDDDECA</sequence>
<evidence type="ECO:0000256" key="1">
    <source>
        <dbReference type="SAM" id="MobiDB-lite"/>
    </source>
</evidence>
<name>A0ABC8YNP8_9POAL</name>
<evidence type="ECO:0000313" key="3">
    <source>
        <dbReference type="EMBL" id="CAL4945052.1"/>
    </source>
</evidence>
<feature type="region of interest" description="Disordered" evidence="1">
    <location>
        <begin position="302"/>
        <end position="329"/>
    </location>
</feature>
<dbReference type="EMBL" id="OZ075126">
    <property type="protein sequence ID" value="CAL4945052.1"/>
    <property type="molecule type" value="Genomic_DNA"/>
</dbReference>
<dbReference type="InterPro" id="IPR022059">
    <property type="entry name" value="DUF3615"/>
</dbReference>
<evidence type="ECO:0000313" key="4">
    <source>
        <dbReference type="Proteomes" id="UP001497457"/>
    </source>
</evidence>
<reference evidence="3" key="1">
    <citation type="submission" date="2024-10" db="EMBL/GenBank/DDBJ databases">
        <authorList>
            <person name="Ryan C."/>
        </authorList>
    </citation>
    <scope>NUCLEOTIDE SEQUENCE [LARGE SCALE GENOMIC DNA]</scope>
</reference>
<keyword evidence="4" id="KW-1185">Reference proteome</keyword>
<protein>
    <recommendedName>
        <fullName evidence="2">DUF3615 domain-containing protein</fullName>
    </recommendedName>
</protein>
<accession>A0ABC8YNP8</accession>
<feature type="region of interest" description="Disordered" evidence="1">
    <location>
        <begin position="1"/>
        <end position="21"/>
    </location>
</feature>
<dbReference type="Pfam" id="PF12274">
    <property type="entry name" value="DUF3615"/>
    <property type="match status" value="1"/>
</dbReference>
<dbReference type="Proteomes" id="UP001497457">
    <property type="component" value="Chromosome 16b"/>
</dbReference>
<dbReference type="AlphaFoldDB" id="A0ABC8YNP8"/>
<organism evidence="3 4">
    <name type="scientific">Urochloa decumbens</name>
    <dbReference type="NCBI Taxonomy" id="240449"/>
    <lineage>
        <taxon>Eukaryota</taxon>
        <taxon>Viridiplantae</taxon>
        <taxon>Streptophyta</taxon>
        <taxon>Embryophyta</taxon>
        <taxon>Tracheophyta</taxon>
        <taxon>Spermatophyta</taxon>
        <taxon>Magnoliopsida</taxon>
        <taxon>Liliopsida</taxon>
        <taxon>Poales</taxon>
        <taxon>Poaceae</taxon>
        <taxon>PACMAD clade</taxon>
        <taxon>Panicoideae</taxon>
        <taxon>Panicodae</taxon>
        <taxon>Paniceae</taxon>
        <taxon>Melinidinae</taxon>
        <taxon>Urochloa</taxon>
    </lineage>
</organism>
<feature type="domain" description="DUF3615" evidence="2">
    <location>
        <begin position="203"/>
        <end position="301"/>
    </location>
</feature>
<gene>
    <name evidence="3" type="ORF">URODEC1_LOCUS35217</name>
</gene>
<proteinExistence type="predicted"/>